<proteinExistence type="predicted"/>
<accession>A0A3G6JCD5</accession>
<evidence type="ECO:0000256" key="1">
    <source>
        <dbReference type="SAM" id="Phobius"/>
    </source>
</evidence>
<keyword evidence="1" id="KW-0472">Membrane</keyword>
<feature type="transmembrane region" description="Helical" evidence="1">
    <location>
        <begin position="30"/>
        <end position="51"/>
    </location>
</feature>
<name>A0A3G6JCD5_9CORY</name>
<feature type="transmembrane region" description="Helical" evidence="1">
    <location>
        <begin position="79"/>
        <end position="103"/>
    </location>
</feature>
<reference evidence="2 3" key="1">
    <citation type="submission" date="2018-11" db="EMBL/GenBank/DDBJ databases">
        <authorList>
            <person name="Kleinhagauer T."/>
            <person name="Glaeser S.P."/>
            <person name="Spergser J."/>
            <person name="Ruckert C."/>
            <person name="Kaempfer P."/>
            <person name="Busse H.-J."/>
        </authorList>
    </citation>
    <scope>NUCLEOTIDE SEQUENCE [LARGE SCALE GENOMIC DNA]</scope>
    <source>
        <strain evidence="2 3">200CH</strain>
    </source>
</reference>
<keyword evidence="1" id="KW-0812">Transmembrane</keyword>
<protein>
    <submittedName>
        <fullName evidence="2">Uncharacterized protein</fullName>
    </submittedName>
</protein>
<dbReference type="Proteomes" id="UP000269019">
    <property type="component" value="Chromosome"/>
</dbReference>
<dbReference type="EMBL" id="CP033896">
    <property type="protein sequence ID" value="AZA14330.1"/>
    <property type="molecule type" value="Genomic_DNA"/>
</dbReference>
<dbReference type="AlphaFoldDB" id="A0A3G6JCD5"/>
<sequence>MVEQHQNILAGLVHPPPQYGSARKRVHEGAAILGVPGCLLIATWFAALPTVEPLQDPRVMSQAREFFEQSGVMGNTLEMLVRLAIVIVQPLMLVAATTTSGLWQPPTTGGSRLCVAT</sequence>
<evidence type="ECO:0000313" key="3">
    <source>
        <dbReference type="Proteomes" id="UP000269019"/>
    </source>
</evidence>
<organism evidence="2 3">
    <name type="scientific">Corynebacterium choanae</name>
    <dbReference type="NCBI Taxonomy" id="1862358"/>
    <lineage>
        <taxon>Bacteria</taxon>
        <taxon>Bacillati</taxon>
        <taxon>Actinomycetota</taxon>
        <taxon>Actinomycetes</taxon>
        <taxon>Mycobacteriales</taxon>
        <taxon>Corynebacteriaceae</taxon>
        <taxon>Corynebacterium</taxon>
    </lineage>
</organism>
<gene>
    <name evidence="2" type="ORF">CCHOA_09735</name>
</gene>
<keyword evidence="1" id="KW-1133">Transmembrane helix</keyword>
<evidence type="ECO:0000313" key="2">
    <source>
        <dbReference type="EMBL" id="AZA14330.1"/>
    </source>
</evidence>
<dbReference type="KEGG" id="ccho:CCHOA_09735"/>
<keyword evidence="3" id="KW-1185">Reference proteome</keyword>